<comment type="subcellular location">
    <subcellularLocation>
        <location evidence="1">Membrane</location>
        <topology evidence="1">Multi-pass membrane protein</topology>
    </subcellularLocation>
</comment>
<evidence type="ECO:0000256" key="5">
    <source>
        <dbReference type="ARBA" id="ARBA00022982"/>
    </source>
</evidence>
<evidence type="ECO:0000256" key="10">
    <source>
        <dbReference type="SAM" id="Phobius"/>
    </source>
</evidence>
<dbReference type="PANTHER" id="PTHR32361">
    <property type="entry name" value="FERRIC/CUPRIC REDUCTASE TRANSMEMBRANE COMPONENT"/>
    <property type="match status" value="1"/>
</dbReference>
<feature type="transmembrane region" description="Helical" evidence="10">
    <location>
        <begin position="104"/>
        <end position="125"/>
    </location>
</feature>
<dbReference type="Pfam" id="PF01794">
    <property type="entry name" value="Ferric_reduct"/>
    <property type="match status" value="1"/>
</dbReference>
<keyword evidence="3" id="KW-0813">Transport</keyword>
<dbReference type="SFLD" id="SFLDG01168">
    <property type="entry name" value="Ferric_reductase_subgroup_(FRE"/>
    <property type="match status" value="1"/>
</dbReference>
<gene>
    <name evidence="12" type="ORF">PDE_04632</name>
</gene>
<dbReference type="OrthoDB" id="4494341at2759"/>
<dbReference type="InterPro" id="IPR039261">
    <property type="entry name" value="FNR_nucleotide-bd"/>
</dbReference>
<dbReference type="InterPro" id="IPR013121">
    <property type="entry name" value="Fe_red_NAD-bd_6"/>
</dbReference>
<evidence type="ECO:0000256" key="3">
    <source>
        <dbReference type="ARBA" id="ARBA00022448"/>
    </source>
</evidence>
<dbReference type="InterPro" id="IPR017927">
    <property type="entry name" value="FAD-bd_FR_type"/>
</dbReference>
<dbReference type="CDD" id="cd06186">
    <property type="entry name" value="NOX_Duox_like_FAD_NADP"/>
    <property type="match status" value="1"/>
</dbReference>
<comment type="similarity">
    <text evidence="2">Belongs to the ferric reductase (FRE) family.</text>
</comment>
<sequence length="605" mass="68094">MGVELQGNGVDEPPMNPTLAVPLYAVAGFATVLFLWRTVIRIRHRRRTNKAQQDVDQTQLARTNQWNSLLKKHFSYAPVYGTRHSRGFRLLRLNLGTAPLRIEVMLLVTYLILNLIFIFVMVDWWQDYSEKMFQLKYAAGHLAVMNTPGLVLSAGRNNPLIQLLGIPFDTFNLMHRWVGRVIAANAVVHMAAVLANQGYQHGAEYIAYTIWRMPFYIYGLIAVLGFVFIVLQSWSPARHAFYELFLHLHIALAIMSFVALWYHLKNLLQQRVLLGTLILWGLDRASRLAVLLWRNMGKCPTKATVELLPGSVARVDIEVCRAWKFRPGEYLYLYLPCSGLWTSHPFTVAWTSSSPADSLEKRHSGDSITSLIGRSGKKTMSILIKSQDGFTKKLYRKVEDTLDGRLQATALAEGPFGGLHCLDSYGSLLLVAGGIGITHAMSYLCKLANDISSPSSHLKATRKVHLVWMVRSLSHLTWIQPWMTELFAHDFLNHLTHAGATGPHKGLGTMLSISIHVTGHKDDPEDYMPGPTPKWIENAPRHIPLVIDHERPDMRALLEREQAKQIGALAVSVCGPGSLGDSVRDAVRHVQGEKIVDLYEETFSW</sequence>
<evidence type="ECO:0000313" key="13">
    <source>
        <dbReference type="Proteomes" id="UP000019376"/>
    </source>
</evidence>
<keyword evidence="13" id="KW-1185">Reference proteome</keyword>
<proteinExistence type="inferred from homology"/>
<dbReference type="AlphaFoldDB" id="S8B538"/>
<keyword evidence="5" id="KW-0249">Electron transport</keyword>
<dbReference type="PhylomeDB" id="S8B538"/>
<feature type="transmembrane region" description="Helical" evidence="10">
    <location>
        <begin position="20"/>
        <end position="40"/>
    </location>
</feature>
<evidence type="ECO:0000256" key="1">
    <source>
        <dbReference type="ARBA" id="ARBA00004141"/>
    </source>
</evidence>
<feature type="domain" description="FAD-binding FR-type" evidence="11">
    <location>
        <begin position="294"/>
        <end position="422"/>
    </location>
</feature>
<accession>S8B538</accession>
<keyword evidence="9 10" id="KW-0472">Membrane</keyword>
<dbReference type="STRING" id="933388.S8B538"/>
<keyword evidence="6 10" id="KW-1133">Transmembrane helix</keyword>
<dbReference type="GO" id="GO:0000293">
    <property type="term" value="F:ferric-chelate reductase activity"/>
    <property type="evidence" value="ECO:0007669"/>
    <property type="project" value="UniProtKB-ARBA"/>
</dbReference>
<feature type="transmembrane region" description="Helical" evidence="10">
    <location>
        <begin position="177"/>
        <end position="195"/>
    </location>
</feature>
<evidence type="ECO:0000259" key="11">
    <source>
        <dbReference type="PROSITE" id="PS51384"/>
    </source>
</evidence>
<reference evidence="12 13" key="1">
    <citation type="journal article" date="2013" name="PLoS ONE">
        <title>Genomic and secretomic analyses reveal unique features of the lignocellulolytic enzyme system of Penicillium decumbens.</title>
        <authorList>
            <person name="Liu G."/>
            <person name="Zhang L."/>
            <person name="Wei X."/>
            <person name="Zou G."/>
            <person name="Qin Y."/>
            <person name="Ma L."/>
            <person name="Li J."/>
            <person name="Zheng H."/>
            <person name="Wang S."/>
            <person name="Wang C."/>
            <person name="Xun L."/>
            <person name="Zhao G.-P."/>
            <person name="Zhou Z."/>
            <person name="Qu Y."/>
        </authorList>
    </citation>
    <scope>NUCLEOTIDE SEQUENCE [LARGE SCALE GENOMIC DNA]</scope>
    <source>
        <strain evidence="13">114-2 / CGMCC 5302</strain>
    </source>
</reference>
<dbReference type="InterPro" id="IPR013130">
    <property type="entry name" value="Fe3_Rdtase_TM_dom"/>
</dbReference>
<dbReference type="Pfam" id="PF08022">
    <property type="entry name" value="FAD_binding_8"/>
    <property type="match status" value="1"/>
</dbReference>
<dbReference type="EMBL" id="KB644412">
    <property type="protein sequence ID" value="EPS29682.1"/>
    <property type="molecule type" value="Genomic_DNA"/>
</dbReference>
<dbReference type="InterPro" id="IPR051410">
    <property type="entry name" value="Ferric/Cupric_Reductase"/>
</dbReference>
<organism evidence="12 13">
    <name type="scientific">Penicillium oxalicum (strain 114-2 / CGMCC 5302)</name>
    <name type="common">Penicillium decumbens</name>
    <dbReference type="NCBI Taxonomy" id="933388"/>
    <lineage>
        <taxon>Eukaryota</taxon>
        <taxon>Fungi</taxon>
        <taxon>Dikarya</taxon>
        <taxon>Ascomycota</taxon>
        <taxon>Pezizomycotina</taxon>
        <taxon>Eurotiomycetes</taxon>
        <taxon>Eurotiomycetidae</taxon>
        <taxon>Eurotiales</taxon>
        <taxon>Aspergillaceae</taxon>
        <taxon>Penicillium</taxon>
    </lineage>
</organism>
<dbReference type="GO" id="GO:0006879">
    <property type="term" value="P:intracellular iron ion homeostasis"/>
    <property type="evidence" value="ECO:0007669"/>
    <property type="project" value="TreeGrafter"/>
</dbReference>
<evidence type="ECO:0000256" key="2">
    <source>
        <dbReference type="ARBA" id="ARBA00006278"/>
    </source>
</evidence>
<dbReference type="PROSITE" id="PS51384">
    <property type="entry name" value="FAD_FR"/>
    <property type="match status" value="1"/>
</dbReference>
<dbReference type="InterPro" id="IPR013112">
    <property type="entry name" value="FAD-bd_8"/>
</dbReference>
<evidence type="ECO:0000256" key="9">
    <source>
        <dbReference type="ARBA" id="ARBA00023136"/>
    </source>
</evidence>
<dbReference type="GO" id="GO:0015677">
    <property type="term" value="P:copper ion import"/>
    <property type="evidence" value="ECO:0007669"/>
    <property type="project" value="TreeGrafter"/>
</dbReference>
<dbReference type="SUPFAM" id="SSF52343">
    <property type="entry name" value="Ferredoxin reductase-like, C-terminal NADP-linked domain"/>
    <property type="match status" value="1"/>
</dbReference>
<dbReference type="GO" id="GO:0006826">
    <property type="term" value="P:iron ion transport"/>
    <property type="evidence" value="ECO:0007669"/>
    <property type="project" value="TreeGrafter"/>
</dbReference>
<evidence type="ECO:0000256" key="7">
    <source>
        <dbReference type="ARBA" id="ARBA00023002"/>
    </source>
</evidence>
<keyword evidence="7" id="KW-0560">Oxidoreductase</keyword>
<evidence type="ECO:0000313" key="12">
    <source>
        <dbReference type="EMBL" id="EPS29682.1"/>
    </source>
</evidence>
<protein>
    <recommendedName>
        <fullName evidence="11">FAD-binding FR-type domain-containing protein</fullName>
    </recommendedName>
</protein>
<keyword evidence="8" id="KW-0406">Ion transport</keyword>
<dbReference type="SFLD" id="SFLDS00052">
    <property type="entry name" value="Ferric_Reductase_Domain"/>
    <property type="match status" value="1"/>
</dbReference>
<feature type="transmembrane region" description="Helical" evidence="10">
    <location>
        <begin position="240"/>
        <end position="260"/>
    </location>
</feature>
<evidence type="ECO:0000256" key="8">
    <source>
        <dbReference type="ARBA" id="ARBA00023065"/>
    </source>
</evidence>
<dbReference type="PANTHER" id="PTHR32361:SF27">
    <property type="entry name" value="FAD-BINDING FR-TYPE DOMAIN-CONTAINING PROTEIN-RELATED"/>
    <property type="match status" value="1"/>
</dbReference>
<feature type="transmembrane region" description="Helical" evidence="10">
    <location>
        <begin position="215"/>
        <end position="234"/>
    </location>
</feature>
<dbReference type="HOGENOM" id="CLU_010365_3_1_1"/>
<dbReference type="eggNOG" id="KOG0039">
    <property type="taxonomic scope" value="Eukaryota"/>
</dbReference>
<dbReference type="Proteomes" id="UP000019376">
    <property type="component" value="Unassembled WGS sequence"/>
</dbReference>
<keyword evidence="4 10" id="KW-0812">Transmembrane</keyword>
<dbReference type="GO" id="GO:0005886">
    <property type="term" value="C:plasma membrane"/>
    <property type="evidence" value="ECO:0007669"/>
    <property type="project" value="TreeGrafter"/>
</dbReference>
<dbReference type="Pfam" id="PF08030">
    <property type="entry name" value="NAD_binding_6"/>
    <property type="match status" value="1"/>
</dbReference>
<name>S8B538_PENO1</name>
<evidence type="ECO:0000256" key="4">
    <source>
        <dbReference type="ARBA" id="ARBA00022692"/>
    </source>
</evidence>
<dbReference type="Gene3D" id="3.40.50.80">
    <property type="entry name" value="Nucleotide-binding domain of ferredoxin-NADP reductase (FNR) module"/>
    <property type="match status" value="1"/>
</dbReference>
<evidence type="ECO:0000256" key="6">
    <source>
        <dbReference type="ARBA" id="ARBA00022989"/>
    </source>
</evidence>